<sequence>MPQYNKTKVTYELSISLSRPGPTLEGKARTKGPSYPAYFLISLLGDRGDFILQIPLFNVF</sequence>
<evidence type="ECO:0000313" key="1">
    <source>
        <dbReference type="EMBL" id="SKC20984.1"/>
    </source>
</evidence>
<reference evidence="2" key="1">
    <citation type="submission" date="2017-02" db="EMBL/GenBank/DDBJ databases">
        <authorList>
            <person name="Varghese N."/>
            <person name="Submissions S."/>
        </authorList>
    </citation>
    <scope>NUCLEOTIDE SEQUENCE [LARGE SCALE GENOMIC DNA]</scope>
    <source>
        <strain evidence="2">DSM 22270</strain>
    </source>
</reference>
<dbReference type="EMBL" id="FUZA01000024">
    <property type="protein sequence ID" value="SKC20984.1"/>
    <property type="molecule type" value="Genomic_DNA"/>
</dbReference>
<accession>A0A1T5HJY1</accession>
<keyword evidence="2" id="KW-1185">Reference proteome</keyword>
<evidence type="ECO:0000313" key="2">
    <source>
        <dbReference type="Proteomes" id="UP000190897"/>
    </source>
</evidence>
<proteinExistence type="predicted"/>
<organism evidence="1 2">
    <name type="scientific">Dyadobacter psychrophilus</name>
    <dbReference type="NCBI Taxonomy" id="651661"/>
    <lineage>
        <taxon>Bacteria</taxon>
        <taxon>Pseudomonadati</taxon>
        <taxon>Bacteroidota</taxon>
        <taxon>Cytophagia</taxon>
        <taxon>Cytophagales</taxon>
        <taxon>Spirosomataceae</taxon>
        <taxon>Dyadobacter</taxon>
    </lineage>
</organism>
<name>A0A1T5HJY1_9BACT</name>
<dbReference type="Proteomes" id="UP000190897">
    <property type="component" value="Unassembled WGS sequence"/>
</dbReference>
<gene>
    <name evidence="1" type="ORF">SAMN05660293_05752</name>
</gene>
<protein>
    <submittedName>
        <fullName evidence="1">Uncharacterized protein</fullName>
    </submittedName>
</protein>
<dbReference type="AlphaFoldDB" id="A0A1T5HJY1"/>